<dbReference type="Proteomes" id="UP000263273">
    <property type="component" value="Unassembled WGS sequence"/>
</dbReference>
<organism evidence="1 2">
    <name type="scientific">Syntrophomonas wolfei</name>
    <dbReference type="NCBI Taxonomy" id="863"/>
    <lineage>
        <taxon>Bacteria</taxon>
        <taxon>Bacillati</taxon>
        <taxon>Bacillota</taxon>
        <taxon>Clostridia</taxon>
        <taxon>Eubacteriales</taxon>
        <taxon>Syntrophomonadaceae</taxon>
        <taxon>Syntrophomonas</taxon>
    </lineage>
</organism>
<proteinExistence type="predicted"/>
<evidence type="ECO:0000313" key="1">
    <source>
        <dbReference type="EMBL" id="HBK53169.1"/>
    </source>
</evidence>
<sequence length="107" mass="12582">MKNDELELFAKELKLLDEAAKILAYSYEACRKIGIKESYALEELDKFEALTSRFARTSDILIQRIFRLIDVLELEKTGQYNRSNKPSRKKKLDFFRGSVQRNKVFAQ</sequence>
<dbReference type="STRING" id="378794.GCA_001570625_00164"/>
<evidence type="ECO:0000313" key="2">
    <source>
        <dbReference type="Proteomes" id="UP000263273"/>
    </source>
</evidence>
<dbReference type="EMBL" id="DNZF01000096">
    <property type="protein sequence ID" value="HBK53169.1"/>
    <property type="molecule type" value="Genomic_DNA"/>
</dbReference>
<comment type="caution">
    <text evidence="1">The sequence shown here is derived from an EMBL/GenBank/DDBJ whole genome shotgun (WGS) entry which is preliminary data.</text>
</comment>
<reference evidence="1 2" key="1">
    <citation type="journal article" date="2018" name="Nat. Biotechnol.">
        <title>A standardized bacterial taxonomy based on genome phylogeny substantially revises the tree of life.</title>
        <authorList>
            <person name="Parks D.H."/>
            <person name="Chuvochina M."/>
            <person name="Waite D.W."/>
            <person name="Rinke C."/>
            <person name="Skarshewski A."/>
            <person name="Chaumeil P.A."/>
            <person name="Hugenholtz P."/>
        </authorList>
    </citation>
    <scope>NUCLEOTIDE SEQUENCE [LARGE SCALE GENOMIC DNA]</scope>
    <source>
        <strain evidence="1">UBA10948</strain>
    </source>
</reference>
<protein>
    <submittedName>
        <fullName evidence="1">Uncharacterized protein</fullName>
    </submittedName>
</protein>
<dbReference type="RefSeq" id="WP_061212746.1">
    <property type="nucleotide sequence ID" value="NZ_DCDX01000049.1"/>
</dbReference>
<dbReference type="AlphaFoldDB" id="A0A354YVF2"/>
<name>A0A354YVF2_9FIRM</name>
<gene>
    <name evidence="1" type="ORF">DDZ44_04435</name>
</gene>
<accession>A0A354YVF2</accession>